<comment type="caution">
    <text evidence="9">The sequence shown here is derived from an EMBL/GenBank/DDBJ whole genome shotgun (WGS) entry which is preliminary data.</text>
</comment>
<dbReference type="FunFam" id="2.130.10.10:FF:000228">
    <property type="entry name" value="COMPASS-like H3K4 histone methylase component WDR5A"/>
    <property type="match status" value="1"/>
</dbReference>
<feature type="repeat" description="WD" evidence="7">
    <location>
        <begin position="916"/>
        <end position="957"/>
    </location>
</feature>
<dbReference type="InterPro" id="IPR019775">
    <property type="entry name" value="WD40_repeat_CS"/>
</dbReference>
<evidence type="ECO:0000259" key="8">
    <source>
        <dbReference type="Pfam" id="PF24883"/>
    </source>
</evidence>
<dbReference type="Pfam" id="PF25173">
    <property type="entry name" value="Beta-prop_WDR3_1st"/>
    <property type="match status" value="1"/>
</dbReference>
<dbReference type="SMART" id="SM00320">
    <property type="entry name" value="WD40"/>
    <property type="match status" value="13"/>
</dbReference>
<evidence type="ECO:0000256" key="5">
    <source>
        <dbReference type="ARBA" id="ARBA00039789"/>
    </source>
</evidence>
<evidence type="ECO:0000256" key="4">
    <source>
        <dbReference type="ARBA" id="ARBA00038415"/>
    </source>
</evidence>
<dbReference type="InterPro" id="IPR018391">
    <property type="entry name" value="PQQ_b-propeller_rpt"/>
</dbReference>
<organism evidence="9 10">
    <name type="scientific">Fusarium oxysporum f. sp. rapae</name>
    <dbReference type="NCBI Taxonomy" id="485398"/>
    <lineage>
        <taxon>Eukaryota</taxon>
        <taxon>Fungi</taxon>
        <taxon>Dikarya</taxon>
        <taxon>Ascomycota</taxon>
        <taxon>Pezizomycotina</taxon>
        <taxon>Sordariomycetes</taxon>
        <taxon>Hypocreomycetidae</taxon>
        <taxon>Hypocreales</taxon>
        <taxon>Nectriaceae</taxon>
        <taxon>Fusarium</taxon>
        <taxon>Fusarium oxysporum species complex</taxon>
    </lineage>
</organism>
<dbReference type="PANTHER" id="PTHR22847:SF637">
    <property type="entry name" value="WD REPEAT DOMAIN 5B"/>
    <property type="match status" value="1"/>
</dbReference>
<feature type="repeat" description="WD" evidence="7">
    <location>
        <begin position="1000"/>
        <end position="1041"/>
    </location>
</feature>
<feature type="repeat" description="WD" evidence="7">
    <location>
        <begin position="790"/>
        <end position="831"/>
    </location>
</feature>
<dbReference type="PROSITE" id="PS50082">
    <property type="entry name" value="WD_REPEATS_2"/>
    <property type="match status" value="13"/>
</dbReference>
<keyword evidence="2" id="KW-0677">Repeat</keyword>
<dbReference type="PROSITE" id="PS50294">
    <property type="entry name" value="WD_REPEATS_REGION"/>
    <property type="match status" value="13"/>
</dbReference>
<evidence type="ECO:0000256" key="3">
    <source>
        <dbReference type="ARBA" id="ARBA00023054"/>
    </source>
</evidence>
<comment type="function">
    <text evidence="6">Involved in mitochondrial fission. Acts as an adapter protein required to form mitochondrial fission complexes. Formation of these complexes is required to promote constriction and fission of the mitochondrial compartment at a late step in mitochondrial division.</text>
</comment>
<dbReference type="EMBL" id="JAELUQ010000018">
    <property type="protein sequence ID" value="KAG7402530.1"/>
    <property type="molecule type" value="Genomic_DNA"/>
</dbReference>
<dbReference type="Pfam" id="PF00400">
    <property type="entry name" value="WD40"/>
    <property type="match status" value="8"/>
</dbReference>
<feature type="repeat" description="WD" evidence="7">
    <location>
        <begin position="832"/>
        <end position="873"/>
    </location>
</feature>
<dbReference type="GO" id="GO:0035097">
    <property type="term" value="C:histone methyltransferase complex"/>
    <property type="evidence" value="ECO:0007669"/>
    <property type="project" value="UniProtKB-ARBA"/>
</dbReference>
<comment type="similarity">
    <text evidence="4">Belongs to the WD repeat MDV1/CAF4 family.</text>
</comment>
<sequence>MTEALGIASSVIAVVDLSAKVISWCVRYAQDVSHAKEDKKRLAEEVTRLHLASANARQLLRGPHGSRLKASHALYLATVNSQSQLRRIESRLVEGSGQAKINFEALKWPFKSKDVQSVIQDLDRCTKAIYSALEVDQTSILLDIDHQMALDRLRVAEGASFDSYAEKHNPTCLQDTRVELLKDVQLWIDGTNSKVIFWLNGMAGTGKSTISRTVAQARHDRGDLGASFFFKRGEIDRDSLAKFVSTLAHQLAWNIPGLAPLIKKAIDADSKISHKGVEDQFKKLIRGPLSEAAVVPSAPSLIVIVVDALEECEATDDEIKILLRLLSSVQSRGRLRIRVLVTSRPELPVRLGFSSIEGTHQDLILHKIPQSIIEHDIYIFLRHEFANIRNRFNRVAVEELKLPVYWPGEANLEKLTRAAVPLFIFAATLCRFINDSCLGSPDKLLQSVLHHTSNGHASKLDMTYSPVLKQQVVNRPERERCDIIESFRLIVGTIITVASPLSVRALALLLDVHIDEVTTRLRMLHSVLEVPDSLDSPVRLLHLSFRDYLVDPENKETVEFWVDEKLAHRRLAKHCLRVMRGALRKNICSLSFPGMHRSAVGVQQIGERIPPELQYACMNLAHHQTKVDFEPNGSNDIYDFLKTHFLHWLEALSLIGRISESIGFIVELQSILDPEKGAQVLSFLRDAKRFVLNYRWIIDAAPLQLYASAIVFAPNQSIMRQTFEHYLPRWIFPLPNVDSDWNAVLQTLEGHTDSVWSVVFSKDGKLIASGSGDETVKIWNVATGEEERTLEGHTSSVSSVVFSNDGKLIVSGSGDKTVKIWNVATGEEERTLEGHADFVSSVVFSNDGKLIASGSYDKTVKIWNVAIGEEERTLKGHTSSVSSVVFSNDGKLIASGSWDKTVKIWNVATDEEEQTLEGHTAQVSSVVFSNDGKLIASGSYDKTVKIWKVATGEEERTLEGHADIVSSVVFSNDGKLIASGSWDETVKIWKVATGEEERTLEGHTSSVSSVVFSNDGKLIASGSGDETVKIWNMAMDEEEQALEGHMARVSSVVFSKDGKLIASGSWDETVKIWNVATGEEERTLEGHTDSVWSVVFSKDGKLIASGSWDETVKIWNVATGEEERTLEGHTDSVWSVVFSKDGKLIASGSYDKTVKIWKVATGEEERTLEGHTARVSSVVFSKDGKLIASGSGDKTVKIWNVATGEEEQTLEGHTSSVSSVVFSNDSKLIASGSYDKTVKIWKVATGEEERTLGGHMARVSSVVFSKDGKLIASGSYDKTVKIWNVTTGINVKRFDTSRFTNVLSFTDDDSVLATSTGRFSLGFRDTSMSYSGESQPKLGSTEVQGQVDARLGFGINHDNTWVTAGGPDGRKVLWLPPDFRPGVSATLTQPSGSVIVIGSPSGRVVIMAFGEPSFSDKV</sequence>
<dbReference type="SMART" id="SM00564">
    <property type="entry name" value="PQQ"/>
    <property type="match status" value="9"/>
</dbReference>
<keyword evidence="3" id="KW-0175">Coiled coil</keyword>
<dbReference type="PROSITE" id="PS00678">
    <property type="entry name" value="WD_REPEATS_1"/>
    <property type="match status" value="9"/>
</dbReference>
<feature type="domain" description="Nephrocystin 3-like N-terminal" evidence="8">
    <location>
        <begin position="183"/>
        <end position="344"/>
    </location>
</feature>
<feature type="repeat" description="WD" evidence="7">
    <location>
        <begin position="1084"/>
        <end position="1125"/>
    </location>
</feature>
<feature type="repeat" description="WD" evidence="7">
    <location>
        <begin position="748"/>
        <end position="789"/>
    </location>
</feature>
<dbReference type="PANTHER" id="PTHR22847">
    <property type="entry name" value="WD40 REPEAT PROTEIN"/>
    <property type="match status" value="1"/>
</dbReference>
<feature type="repeat" description="WD" evidence="7">
    <location>
        <begin position="958"/>
        <end position="999"/>
    </location>
</feature>
<feature type="repeat" description="WD" evidence="7">
    <location>
        <begin position="1210"/>
        <end position="1251"/>
    </location>
</feature>
<feature type="repeat" description="WD" evidence="7">
    <location>
        <begin position="1126"/>
        <end position="1167"/>
    </location>
</feature>
<dbReference type="CDD" id="cd00200">
    <property type="entry name" value="WD40"/>
    <property type="match status" value="2"/>
</dbReference>
<evidence type="ECO:0000256" key="6">
    <source>
        <dbReference type="ARBA" id="ARBA00043913"/>
    </source>
</evidence>
<feature type="repeat" description="WD" evidence="7">
    <location>
        <begin position="1168"/>
        <end position="1209"/>
    </location>
</feature>
<dbReference type="InterPro" id="IPR001680">
    <property type="entry name" value="WD40_rpt"/>
</dbReference>
<protein>
    <recommendedName>
        <fullName evidence="5">Mitochondrial division protein 1</fullName>
    </recommendedName>
</protein>
<keyword evidence="1 7" id="KW-0853">WD repeat</keyword>
<proteinExistence type="inferred from homology"/>
<dbReference type="InterPro" id="IPR056884">
    <property type="entry name" value="NPHP3-like_N"/>
</dbReference>
<gene>
    <name evidence="9" type="ORF">Forpe1208_v017145</name>
</gene>
<evidence type="ECO:0000313" key="9">
    <source>
        <dbReference type="EMBL" id="KAG7402530.1"/>
    </source>
</evidence>
<dbReference type="Proteomes" id="UP000694050">
    <property type="component" value="Unassembled WGS sequence"/>
</dbReference>
<dbReference type="Pfam" id="PF24883">
    <property type="entry name" value="NPHP3_N"/>
    <property type="match status" value="1"/>
</dbReference>
<feature type="repeat" description="WD" evidence="7">
    <location>
        <begin position="1252"/>
        <end position="1293"/>
    </location>
</feature>
<reference evidence="9" key="1">
    <citation type="submission" date="2021-04" db="EMBL/GenBank/DDBJ databases">
        <title>First draft genome resource for Brassicaceae pathogens Fusarium oxysporum f. sp. raphani and Fusarium oxysporum f. sp. rapae.</title>
        <authorList>
            <person name="Asai S."/>
        </authorList>
    </citation>
    <scope>NUCLEOTIDE SEQUENCE</scope>
    <source>
        <strain evidence="9">Tf1208</strain>
    </source>
</reference>
<accession>A0A8J5TMH4</accession>
<evidence type="ECO:0000256" key="2">
    <source>
        <dbReference type="ARBA" id="ARBA00022737"/>
    </source>
</evidence>
<evidence type="ECO:0000256" key="7">
    <source>
        <dbReference type="PROSITE-ProRule" id="PRU00221"/>
    </source>
</evidence>
<name>A0A8J5TMH4_FUSOX</name>
<evidence type="ECO:0000313" key="10">
    <source>
        <dbReference type="Proteomes" id="UP000694050"/>
    </source>
</evidence>
<feature type="repeat" description="WD" evidence="7">
    <location>
        <begin position="1042"/>
        <end position="1083"/>
    </location>
</feature>
<evidence type="ECO:0000256" key="1">
    <source>
        <dbReference type="ARBA" id="ARBA00022574"/>
    </source>
</evidence>
<feature type="repeat" description="WD" evidence="7">
    <location>
        <begin position="874"/>
        <end position="915"/>
    </location>
</feature>